<comment type="caution">
    <text evidence="2">The sequence shown here is derived from an EMBL/GenBank/DDBJ whole genome shotgun (WGS) entry which is preliminary data.</text>
</comment>
<keyword evidence="1" id="KW-1133">Transmembrane helix</keyword>
<evidence type="ECO:0000256" key="1">
    <source>
        <dbReference type="SAM" id="Phobius"/>
    </source>
</evidence>
<reference evidence="2 3" key="1">
    <citation type="submission" date="2024-09" db="EMBL/GenBank/DDBJ databases">
        <title>Laminarin stimulates single cell rates of sulfate reduction while oxygen inhibits transcriptomic activity in coastal marine sediment.</title>
        <authorList>
            <person name="Lindsay M."/>
            <person name="Orcutt B."/>
            <person name="Emerson D."/>
            <person name="Stepanauskas R."/>
            <person name="D'Angelo T."/>
        </authorList>
    </citation>
    <scope>NUCLEOTIDE SEQUENCE [LARGE SCALE GENOMIC DNA]</scope>
    <source>
        <strain evidence="2">SAG AM-311-K15</strain>
    </source>
</reference>
<organism evidence="2 3">
    <name type="scientific">candidate division CSSED10-310 bacterium</name>
    <dbReference type="NCBI Taxonomy" id="2855610"/>
    <lineage>
        <taxon>Bacteria</taxon>
        <taxon>Bacteria division CSSED10-310</taxon>
    </lineage>
</organism>
<proteinExistence type="predicted"/>
<accession>A0ABV6YT61</accession>
<gene>
    <name evidence="2" type="ORF">ACFL27_04055</name>
</gene>
<dbReference type="Proteomes" id="UP001594351">
    <property type="component" value="Unassembled WGS sequence"/>
</dbReference>
<name>A0ABV6YT61_UNCC1</name>
<evidence type="ECO:0000313" key="2">
    <source>
        <dbReference type="EMBL" id="MFC1849363.1"/>
    </source>
</evidence>
<protein>
    <submittedName>
        <fullName evidence="2">Uncharacterized protein</fullName>
    </submittedName>
</protein>
<keyword evidence="3" id="KW-1185">Reference proteome</keyword>
<keyword evidence="1" id="KW-0472">Membrane</keyword>
<dbReference type="EMBL" id="JBHPBY010000034">
    <property type="protein sequence ID" value="MFC1849363.1"/>
    <property type="molecule type" value="Genomic_DNA"/>
</dbReference>
<evidence type="ECO:0000313" key="3">
    <source>
        <dbReference type="Proteomes" id="UP001594351"/>
    </source>
</evidence>
<sequence length="42" mass="5129">MKNDRKRRKVMIFSPFALYLATWILHHLVEKSGVRKKLHQDH</sequence>
<keyword evidence="1" id="KW-0812">Transmembrane</keyword>
<feature type="transmembrane region" description="Helical" evidence="1">
    <location>
        <begin position="12"/>
        <end position="29"/>
    </location>
</feature>